<evidence type="ECO:0000313" key="2">
    <source>
        <dbReference type="EMBL" id="MFC5344870.1"/>
    </source>
</evidence>
<sequence>MRPEPDPGPADPSTEARRPPVPPALLASLSALDLTSADGRAGLQSFLAEIERRAPGALLQQAAEVQLRRLGCGGFVDHRNRG</sequence>
<dbReference type="EMBL" id="JBHSLF010000025">
    <property type="protein sequence ID" value="MFC5344870.1"/>
    <property type="molecule type" value="Genomic_DNA"/>
</dbReference>
<protein>
    <submittedName>
        <fullName evidence="2">Uncharacterized protein</fullName>
    </submittedName>
</protein>
<name>A0ABW0FT19_9CAUL</name>
<evidence type="ECO:0000313" key="3">
    <source>
        <dbReference type="Proteomes" id="UP001596152"/>
    </source>
</evidence>
<comment type="caution">
    <text evidence="2">The sequence shown here is derived from an EMBL/GenBank/DDBJ whole genome shotgun (WGS) entry which is preliminary data.</text>
</comment>
<feature type="compositionally biased region" description="Pro residues" evidence="1">
    <location>
        <begin position="1"/>
        <end position="10"/>
    </location>
</feature>
<organism evidence="2 3">
    <name type="scientific">Brevundimonas staleyi</name>
    <dbReference type="NCBI Taxonomy" id="74326"/>
    <lineage>
        <taxon>Bacteria</taxon>
        <taxon>Pseudomonadati</taxon>
        <taxon>Pseudomonadota</taxon>
        <taxon>Alphaproteobacteria</taxon>
        <taxon>Caulobacterales</taxon>
        <taxon>Caulobacteraceae</taxon>
        <taxon>Brevundimonas</taxon>
    </lineage>
</organism>
<accession>A0ABW0FT19</accession>
<dbReference type="Proteomes" id="UP001596152">
    <property type="component" value="Unassembled WGS sequence"/>
</dbReference>
<feature type="region of interest" description="Disordered" evidence="1">
    <location>
        <begin position="1"/>
        <end position="21"/>
    </location>
</feature>
<gene>
    <name evidence="2" type="ORF">ACFPIE_13175</name>
</gene>
<keyword evidence="3" id="KW-1185">Reference proteome</keyword>
<proteinExistence type="predicted"/>
<dbReference type="RefSeq" id="WP_374037955.1">
    <property type="nucleotide sequence ID" value="NZ_CP169082.1"/>
</dbReference>
<reference evidence="3" key="1">
    <citation type="journal article" date="2019" name="Int. J. Syst. Evol. Microbiol.">
        <title>The Global Catalogue of Microorganisms (GCM) 10K type strain sequencing project: providing services to taxonomists for standard genome sequencing and annotation.</title>
        <authorList>
            <consortium name="The Broad Institute Genomics Platform"/>
            <consortium name="The Broad Institute Genome Sequencing Center for Infectious Disease"/>
            <person name="Wu L."/>
            <person name="Ma J."/>
        </authorList>
    </citation>
    <scope>NUCLEOTIDE SEQUENCE [LARGE SCALE GENOMIC DNA]</scope>
    <source>
        <strain evidence="3">JCM 12125</strain>
    </source>
</reference>
<evidence type="ECO:0000256" key="1">
    <source>
        <dbReference type="SAM" id="MobiDB-lite"/>
    </source>
</evidence>